<dbReference type="RefSeq" id="WP_284324962.1">
    <property type="nucleotide sequence ID" value="NZ_BSPP01000007.1"/>
</dbReference>
<keyword evidence="2" id="KW-1185">Reference proteome</keyword>
<protein>
    <submittedName>
        <fullName evidence="1">Uncharacterized protein</fullName>
    </submittedName>
</protein>
<accession>A0AA37TSL2</accession>
<dbReference type="Proteomes" id="UP001157355">
    <property type="component" value="Unassembled WGS sequence"/>
</dbReference>
<reference evidence="1 2" key="1">
    <citation type="journal article" date="2014" name="Int. J. Syst. Evol. Microbiol.">
        <title>Complete genome sequence of Corynebacterium casei LMG S-19264T (=DSM 44701T), isolated from a smear-ripened cheese.</title>
        <authorList>
            <consortium name="US DOE Joint Genome Institute (JGI-PGF)"/>
            <person name="Walter F."/>
            <person name="Albersmeier A."/>
            <person name="Kalinowski J."/>
            <person name="Ruckert C."/>
        </authorList>
    </citation>
    <scope>NUCLEOTIDE SEQUENCE [LARGE SCALE GENOMIC DNA]</scope>
    <source>
        <strain evidence="1 2">NBRC 111766</strain>
    </source>
</reference>
<proteinExistence type="predicted"/>
<evidence type="ECO:0000313" key="2">
    <source>
        <dbReference type="Proteomes" id="UP001157355"/>
    </source>
</evidence>
<gene>
    <name evidence="1" type="ORF">GCM10010873_17410</name>
</gene>
<dbReference type="EMBL" id="BSPP01000007">
    <property type="protein sequence ID" value="GLS86767.1"/>
    <property type="molecule type" value="Genomic_DNA"/>
</dbReference>
<organism evidence="1 2">
    <name type="scientific">Cypionkella aquatica</name>
    <dbReference type="NCBI Taxonomy" id="1756042"/>
    <lineage>
        <taxon>Bacteria</taxon>
        <taxon>Pseudomonadati</taxon>
        <taxon>Pseudomonadota</taxon>
        <taxon>Alphaproteobacteria</taxon>
        <taxon>Rhodobacterales</taxon>
        <taxon>Paracoccaceae</taxon>
        <taxon>Cypionkella</taxon>
    </lineage>
</organism>
<dbReference type="AlphaFoldDB" id="A0AA37TSL2"/>
<sequence>MHNFQEQRADTFETFAKVGRGVKLPKTAVVVYEFVAEEVDTAWAAVEKALRAKGFKTSHAGDVLQARIGPIAIDAETVWQWERAATEIVLPFEFYPDGWELDDA</sequence>
<name>A0AA37TSL2_9RHOB</name>
<evidence type="ECO:0000313" key="1">
    <source>
        <dbReference type="EMBL" id="GLS86767.1"/>
    </source>
</evidence>
<comment type="caution">
    <text evidence="1">The sequence shown here is derived from an EMBL/GenBank/DDBJ whole genome shotgun (WGS) entry which is preliminary data.</text>
</comment>